<dbReference type="Proteomes" id="UP000483362">
    <property type="component" value="Unassembled WGS sequence"/>
</dbReference>
<dbReference type="EMBL" id="VULT01000008">
    <property type="protein sequence ID" value="MSS17361.1"/>
    <property type="molecule type" value="Genomic_DNA"/>
</dbReference>
<keyword evidence="2" id="KW-1185">Reference proteome</keyword>
<evidence type="ECO:0000313" key="1">
    <source>
        <dbReference type="EMBL" id="MSS17361.1"/>
    </source>
</evidence>
<protein>
    <submittedName>
        <fullName evidence="1">Uncharacterized protein</fullName>
    </submittedName>
</protein>
<comment type="caution">
    <text evidence="1">The sequence shown here is derived from an EMBL/GenBank/DDBJ whole genome shotgun (WGS) entry which is preliminary data.</text>
</comment>
<dbReference type="AlphaFoldDB" id="A0A6L5XAV6"/>
<dbReference type="RefSeq" id="WP_154326755.1">
    <property type="nucleotide sequence ID" value="NZ_CP045696.1"/>
</dbReference>
<accession>A0A6L5XAV6</accession>
<name>A0A6L5XAV6_9BACT</name>
<sequence length="99" mass="10769">MMNANTLTTTDHVIASIEVNGRILASVSKSNFSSLQEVAKFLIAMAGKYIGLAKLTIRNKTQGWTTTMAYAMRNNTPAAMGVMGLKGGTPRDGLQYRLW</sequence>
<reference evidence="1 2" key="1">
    <citation type="submission" date="2019-08" db="EMBL/GenBank/DDBJ databases">
        <title>In-depth cultivation of the pig gut microbiome towards novel bacterial diversity and tailored functional studies.</title>
        <authorList>
            <person name="Wylensek D."/>
            <person name="Hitch T.C.A."/>
            <person name="Clavel T."/>
        </authorList>
    </citation>
    <scope>NUCLEOTIDE SEQUENCE [LARGE SCALE GENOMIC DNA]</scope>
    <source>
        <strain evidence="1 2">Oil-RF-744-WCA-WT-10</strain>
    </source>
</reference>
<organism evidence="1 2">
    <name type="scientific">Sodaliphilus pleomorphus</name>
    <dbReference type="NCBI Taxonomy" id="2606626"/>
    <lineage>
        <taxon>Bacteria</taxon>
        <taxon>Pseudomonadati</taxon>
        <taxon>Bacteroidota</taxon>
        <taxon>Bacteroidia</taxon>
        <taxon>Bacteroidales</taxon>
        <taxon>Muribaculaceae</taxon>
        <taxon>Sodaliphilus</taxon>
    </lineage>
</organism>
<gene>
    <name evidence="1" type="ORF">FYJ29_06245</name>
</gene>
<proteinExistence type="predicted"/>
<evidence type="ECO:0000313" key="2">
    <source>
        <dbReference type="Proteomes" id="UP000483362"/>
    </source>
</evidence>